<feature type="signal peptide" evidence="2">
    <location>
        <begin position="1"/>
        <end position="20"/>
    </location>
</feature>
<evidence type="ECO:0000256" key="2">
    <source>
        <dbReference type="SAM" id="SignalP"/>
    </source>
</evidence>
<name>A0A4V3P030_9BACT</name>
<organism evidence="3 4">
    <name type="scientific">Geomonas terrae</name>
    <dbReference type="NCBI Taxonomy" id="2562681"/>
    <lineage>
        <taxon>Bacteria</taxon>
        <taxon>Pseudomonadati</taxon>
        <taxon>Thermodesulfobacteriota</taxon>
        <taxon>Desulfuromonadia</taxon>
        <taxon>Geobacterales</taxon>
        <taxon>Geobacteraceae</taxon>
        <taxon>Geomonas</taxon>
    </lineage>
</organism>
<keyword evidence="4" id="KW-1185">Reference proteome</keyword>
<dbReference type="AlphaFoldDB" id="A0A4V3P030"/>
<evidence type="ECO:0000313" key="3">
    <source>
        <dbReference type="EMBL" id="TGU74002.1"/>
    </source>
</evidence>
<dbReference type="RefSeq" id="WP_135868344.1">
    <property type="nucleotide sequence ID" value="NZ_SRSC01000001.1"/>
</dbReference>
<accession>A0A4V3P030</accession>
<feature type="transmembrane region" description="Helical" evidence="1">
    <location>
        <begin position="30"/>
        <end position="59"/>
    </location>
</feature>
<keyword evidence="1" id="KW-1133">Transmembrane helix</keyword>
<sequence>MKALATLIVALLASVPQALAAQNSAPAWNGFAATFFITFAATVFIFQLFPGAALFIGLIKGLFGTHAKREPAAKSRRARIG</sequence>
<keyword evidence="2" id="KW-0732">Signal</keyword>
<dbReference type="EMBL" id="SRSC01000001">
    <property type="protein sequence ID" value="TGU74002.1"/>
    <property type="molecule type" value="Genomic_DNA"/>
</dbReference>
<evidence type="ECO:0000256" key="1">
    <source>
        <dbReference type="SAM" id="Phobius"/>
    </source>
</evidence>
<protein>
    <submittedName>
        <fullName evidence="3">Uncharacterized protein</fullName>
    </submittedName>
</protein>
<dbReference type="Proteomes" id="UP000306416">
    <property type="component" value="Unassembled WGS sequence"/>
</dbReference>
<comment type="caution">
    <text evidence="3">The sequence shown here is derived from an EMBL/GenBank/DDBJ whole genome shotgun (WGS) entry which is preliminary data.</text>
</comment>
<proteinExistence type="predicted"/>
<evidence type="ECO:0000313" key="4">
    <source>
        <dbReference type="Proteomes" id="UP000306416"/>
    </source>
</evidence>
<keyword evidence="1" id="KW-0812">Transmembrane</keyword>
<feature type="chain" id="PRO_5020255147" evidence="2">
    <location>
        <begin position="21"/>
        <end position="81"/>
    </location>
</feature>
<keyword evidence="1" id="KW-0472">Membrane</keyword>
<gene>
    <name evidence="3" type="ORF">E4633_00580</name>
</gene>
<reference evidence="3 4" key="1">
    <citation type="submission" date="2019-04" db="EMBL/GenBank/DDBJ databases">
        <title>Geobacter oryzae sp. nov., ferric-reducing bacteria isolated from paddy soil.</title>
        <authorList>
            <person name="Xu Z."/>
            <person name="Masuda Y."/>
            <person name="Itoh H."/>
            <person name="Senoo K."/>
        </authorList>
    </citation>
    <scope>NUCLEOTIDE SEQUENCE [LARGE SCALE GENOMIC DNA]</scope>
    <source>
        <strain evidence="3 4">Red111</strain>
    </source>
</reference>